<dbReference type="SUPFAM" id="SSF50969">
    <property type="entry name" value="YVTN repeat-like/Quinoprotein amine dehydrogenase"/>
    <property type="match status" value="1"/>
</dbReference>
<dbReference type="RefSeq" id="WP_139376647.1">
    <property type="nucleotide sequence ID" value="NZ_FUYQ01000022.1"/>
</dbReference>
<evidence type="ECO:0000313" key="2">
    <source>
        <dbReference type="Proteomes" id="UP000190852"/>
    </source>
</evidence>
<dbReference type="PROSITE" id="PS51257">
    <property type="entry name" value="PROKAR_LIPOPROTEIN"/>
    <property type="match status" value="1"/>
</dbReference>
<dbReference type="EMBL" id="FUYQ01000022">
    <property type="protein sequence ID" value="SKB76504.1"/>
    <property type="molecule type" value="Genomic_DNA"/>
</dbReference>
<accession>A0A1T5DY23</accession>
<evidence type="ECO:0000313" key="1">
    <source>
        <dbReference type="EMBL" id="SKB76504.1"/>
    </source>
</evidence>
<dbReference type="AlphaFoldDB" id="A0A1T5DY23"/>
<protein>
    <submittedName>
        <fullName evidence="1">TolB-like 6-blade propeller-like</fullName>
    </submittedName>
</protein>
<dbReference type="Proteomes" id="UP000190852">
    <property type="component" value="Unassembled WGS sequence"/>
</dbReference>
<dbReference type="Pfam" id="PF15869">
    <property type="entry name" value="TolB_like"/>
    <property type="match status" value="1"/>
</dbReference>
<reference evidence="2" key="1">
    <citation type="submission" date="2017-02" db="EMBL/GenBank/DDBJ databases">
        <authorList>
            <person name="Varghese N."/>
            <person name="Submissions S."/>
        </authorList>
    </citation>
    <scope>NUCLEOTIDE SEQUENCE [LARGE SCALE GENOMIC DNA]</scope>
    <source>
        <strain evidence="2">DSM 24967</strain>
    </source>
</reference>
<organism evidence="1 2">
    <name type="scientific">Parabacteroides chartae</name>
    <dbReference type="NCBI Taxonomy" id="1037355"/>
    <lineage>
        <taxon>Bacteria</taxon>
        <taxon>Pseudomonadati</taxon>
        <taxon>Bacteroidota</taxon>
        <taxon>Bacteroidia</taxon>
        <taxon>Bacteroidales</taxon>
        <taxon>Tannerellaceae</taxon>
        <taxon>Parabacteroides</taxon>
    </lineage>
</organism>
<keyword evidence="2" id="KW-1185">Reference proteome</keyword>
<sequence>MKLLLSISCLILLFSCNNKNRENLHIGSESVVSIDESSDMVIQGTEIALDVVIHPNRMGIGNGMLFISCFKCDTMIYTFALPSLKLLSSFARKGEGPDDFLFPVFCGSKNNLVSVWGLSNLRIIKQFQVTNQGDWVFKKGFELKDNKAYNQPYLLRDSFLFYNEFPPELSIEKVNLYDLSKTKQLKFDKDKEITESFFQMNKGDLLASDSGIAYLYYYKDQIDFYDFDLNLIKSRSNKESPVRVNSQNYNESLVYYVNSYAGNKFLYALKRGKPLSLLRDSSFDCMEIYDWKGNMVTEFKLNPTPDLFVVDEMNSIIYGCNYNYPDYIFRYDINDVYNH</sequence>
<name>A0A1T5DY23_9BACT</name>
<proteinExistence type="predicted"/>
<dbReference type="InterPro" id="IPR011044">
    <property type="entry name" value="Quino_amine_DH_bsu"/>
</dbReference>
<gene>
    <name evidence="1" type="ORF">SAMN05660349_02691</name>
</gene>